<dbReference type="InterPro" id="IPR001865">
    <property type="entry name" value="Ribosomal_uS2"/>
</dbReference>
<dbReference type="Proteomes" id="UP001596028">
    <property type="component" value="Unassembled WGS sequence"/>
</dbReference>
<dbReference type="GO" id="GO:0005840">
    <property type="term" value="C:ribosome"/>
    <property type="evidence" value="ECO:0007669"/>
    <property type="project" value="UniProtKB-KW"/>
</dbReference>
<gene>
    <name evidence="5 7" type="primary">rpsB</name>
    <name evidence="7" type="ORF">ACFO3S_12035</name>
</gene>
<dbReference type="EMBL" id="JBHSEP010000007">
    <property type="protein sequence ID" value="MFC4598971.1"/>
    <property type="molecule type" value="Genomic_DNA"/>
</dbReference>
<dbReference type="InterPro" id="IPR023591">
    <property type="entry name" value="Ribosomal_uS2_flav_dom_sf"/>
</dbReference>
<protein>
    <recommendedName>
        <fullName evidence="4 5">Small ribosomal subunit protein uS2</fullName>
    </recommendedName>
</protein>
<dbReference type="SUPFAM" id="SSF52313">
    <property type="entry name" value="Ribosomal protein S2"/>
    <property type="match status" value="1"/>
</dbReference>
<dbReference type="RefSeq" id="WP_378095862.1">
    <property type="nucleotide sequence ID" value="NZ_JBHSEP010000007.1"/>
</dbReference>
<dbReference type="PROSITE" id="PS00962">
    <property type="entry name" value="RIBOSOMAL_S2_1"/>
    <property type="match status" value="1"/>
</dbReference>
<reference evidence="8" key="1">
    <citation type="journal article" date="2019" name="Int. J. Syst. Evol. Microbiol.">
        <title>The Global Catalogue of Microorganisms (GCM) 10K type strain sequencing project: providing services to taxonomists for standard genome sequencing and annotation.</title>
        <authorList>
            <consortium name="The Broad Institute Genomics Platform"/>
            <consortium name="The Broad Institute Genome Sequencing Center for Infectious Disease"/>
            <person name="Wu L."/>
            <person name="Ma J."/>
        </authorList>
    </citation>
    <scope>NUCLEOTIDE SEQUENCE [LARGE SCALE GENOMIC DNA]</scope>
    <source>
        <strain evidence="8">CCUG 49571</strain>
    </source>
</reference>
<evidence type="ECO:0000256" key="4">
    <source>
        <dbReference type="ARBA" id="ARBA00035256"/>
    </source>
</evidence>
<dbReference type="NCBIfam" id="TIGR01011">
    <property type="entry name" value="rpsB_bact"/>
    <property type="match status" value="1"/>
</dbReference>
<name>A0ABV9FB07_9BACL</name>
<keyword evidence="2 5" id="KW-0689">Ribosomal protein</keyword>
<evidence type="ECO:0000256" key="1">
    <source>
        <dbReference type="ARBA" id="ARBA00006242"/>
    </source>
</evidence>
<accession>A0ABV9FB07</accession>
<dbReference type="PANTHER" id="PTHR12534:SF0">
    <property type="entry name" value="SMALL RIBOSOMAL SUBUNIT PROTEIN US2M"/>
    <property type="match status" value="1"/>
</dbReference>
<evidence type="ECO:0000313" key="7">
    <source>
        <dbReference type="EMBL" id="MFC4598971.1"/>
    </source>
</evidence>
<dbReference type="Gene3D" id="3.40.50.10490">
    <property type="entry name" value="Glucose-6-phosphate isomerase like protein, domain 1"/>
    <property type="match status" value="1"/>
</dbReference>
<proteinExistence type="inferred from homology"/>
<evidence type="ECO:0000256" key="5">
    <source>
        <dbReference type="HAMAP-Rule" id="MF_00291"/>
    </source>
</evidence>
<dbReference type="InterPro" id="IPR005706">
    <property type="entry name" value="Ribosomal_uS2_bac/mit/plastid"/>
</dbReference>
<dbReference type="PANTHER" id="PTHR12534">
    <property type="entry name" value="30S RIBOSOMAL PROTEIN S2 PROKARYOTIC AND ORGANELLAR"/>
    <property type="match status" value="1"/>
</dbReference>
<evidence type="ECO:0000256" key="3">
    <source>
        <dbReference type="ARBA" id="ARBA00023274"/>
    </source>
</evidence>
<evidence type="ECO:0000256" key="6">
    <source>
        <dbReference type="RuleBase" id="RU003631"/>
    </source>
</evidence>
<organism evidence="7 8">
    <name type="scientific">Cohnella hongkongensis</name>
    <dbReference type="NCBI Taxonomy" id="178337"/>
    <lineage>
        <taxon>Bacteria</taxon>
        <taxon>Bacillati</taxon>
        <taxon>Bacillota</taxon>
        <taxon>Bacilli</taxon>
        <taxon>Bacillales</taxon>
        <taxon>Paenibacillaceae</taxon>
        <taxon>Cohnella</taxon>
    </lineage>
</organism>
<comment type="similarity">
    <text evidence="1 5 6">Belongs to the universal ribosomal protein uS2 family.</text>
</comment>
<keyword evidence="3 5" id="KW-0687">Ribonucleoprotein</keyword>
<dbReference type="Gene3D" id="1.10.287.610">
    <property type="entry name" value="Helix hairpin bin"/>
    <property type="match status" value="1"/>
</dbReference>
<dbReference type="HAMAP" id="MF_00291_B">
    <property type="entry name" value="Ribosomal_uS2_B"/>
    <property type="match status" value="1"/>
</dbReference>
<comment type="caution">
    <text evidence="7">The sequence shown here is derived from an EMBL/GenBank/DDBJ whole genome shotgun (WGS) entry which is preliminary data.</text>
</comment>
<evidence type="ECO:0000256" key="2">
    <source>
        <dbReference type="ARBA" id="ARBA00022980"/>
    </source>
</evidence>
<sequence>MAVISMKQLLEAGVHFGHQTRRWNPKMDKYIFTERNGIYIIDLQKTVKKVDEAYNFVRQLGENGGTMLFVGTKKQAQDSVKEEAERSGQYYINQRWLGGTLTNFSTIQKRTDRLHQLDKWEQDGTFDVLPKKEVIILRKEKERLEKFLGGIKNMRKLPDALFIIDPRKERIAVAEARKLGIPIVGIVDTNCDPDEIDYVIPGNDDAIRAVKLLTAKMADAIVESRQGEETTA</sequence>
<dbReference type="PRINTS" id="PR00395">
    <property type="entry name" value="RIBOSOMALS2"/>
</dbReference>
<dbReference type="PROSITE" id="PS00963">
    <property type="entry name" value="RIBOSOMAL_S2_2"/>
    <property type="match status" value="1"/>
</dbReference>
<dbReference type="InterPro" id="IPR018130">
    <property type="entry name" value="Ribosomal_uS2_CS"/>
</dbReference>
<evidence type="ECO:0000313" key="8">
    <source>
        <dbReference type="Proteomes" id="UP001596028"/>
    </source>
</evidence>
<keyword evidence="8" id="KW-1185">Reference proteome</keyword>
<dbReference type="CDD" id="cd01425">
    <property type="entry name" value="RPS2"/>
    <property type="match status" value="1"/>
</dbReference>
<dbReference type="Pfam" id="PF00318">
    <property type="entry name" value="Ribosomal_S2"/>
    <property type="match status" value="1"/>
</dbReference>